<name>A0AC61RV59_9FIRM</name>
<evidence type="ECO:0000313" key="1">
    <source>
        <dbReference type="EMBL" id="TGY95624.1"/>
    </source>
</evidence>
<proteinExistence type="predicted"/>
<comment type="caution">
    <text evidence="1">The sequence shown here is derived from an EMBL/GenBank/DDBJ whole genome shotgun (WGS) entry which is preliminary data.</text>
</comment>
<accession>A0AC61RV59</accession>
<sequence length="272" mass="30205">MKIVSVINLKGGCAKTTTAVSMAELLAEGDKKRKRPGSRVLLFDNDKQGNASRMFEVYNRDQEAEACRIMRTGHMGENSIRRVSGIAEDEKLDVIPCNYFMELAELAVKADQDHAQHDRYKTALGEVAGEYDYCIIDNPPDLGMNVINAMVATHEIIIPVCLDAYSLDGLEELVEQINQVKALNRKARIAGVLITDYEKSDTSEAAESWLRAKSGCPVFSQKIRHSTKAKDATFYHQTPTRYSVRSGAAQDYKAFVAEYVQKFGNLAAGERG</sequence>
<reference evidence="1" key="1">
    <citation type="submission" date="2019-04" db="EMBL/GenBank/DDBJ databases">
        <title>Microbes associate with the intestines of laboratory mice.</title>
        <authorList>
            <person name="Navarre W."/>
            <person name="Wong E."/>
            <person name="Huang K."/>
            <person name="Tropini C."/>
            <person name="Ng K."/>
            <person name="Yu B."/>
        </authorList>
    </citation>
    <scope>NUCLEOTIDE SEQUENCE</scope>
    <source>
        <strain evidence="1">NM01_1-7b</strain>
    </source>
</reference>
<dbReference type="EMBL" id="SRYA01000026">
    <property type="protein sequence ID" value="TGY95624.1"/>
    <property type="molecule type" value="Genomic_DNA"/>
</dbReference>
<keyword evidence="2" id="KW-1185">Reference proteome</keyword>
<organism evidence="1 2">
    <name type="scientific">Petralouisia muris</name>
    <dbReference type="NCBI Taxonomy" id="3032872"/>
    <lineage>
        <taxon>Bacteria</taxon>
        <taxon>Bacillati</taxon>
        <taxon>Bacillota</taxon>
        <taxon>Clostridia</taxon>
        <taxon>Lachnospirales</taxon>
        <taxon>Lachnospiraceae</taxon>
        <taxon>Petralouisia</taxon>
    </lineage>
</organism>
<gene>
    <name evidence="1" type="ORF">E5329_13675</name>
</gene>
<dbReference type="Proteomes" id="UP000304953">
    <property type="component" value="Unassembled WGS sequence"/>
</dbReference>
<protein>
    <submittedName>
        <fullName evidence="1">ParA family protein</fullName>
    </submittedName>
</protein>
<evidence type="ECO:0000313" key="2">
    <source>
        <dbReference type="Proteomes" id="UP000304953"/>
    </source>
</evidence>